<protein>
    <submittedName>
        <fullName evidence="1">Uncharacterized protein</fullName>
    </submittedName>
</protein>
<comment type="caution">
    <text evidence="1">The sequence shown here is derived from an EMBL/GenBank/DDBJ whole genome shotgun (WGS) entry which is preliminary data.</text>
</comment>
<evidence type="ECO:0000313" key="1">
    <source>
        <dbReference type="EMBL" id="MDR6530051.1"/>
    </source>
</evidence>
<sequence length="121" mass="13583">MSVVNDNEVTSLGATRLGLLVRRALQVREAAAQFEHDWPRLANRPPMPGFAWTELERQLQDLAPDALSPMVRDLVSAVRKEAGPKPPEMVLREILIITATLLDEAFHTKWHEAWAEGTTMS</sequence>
<proteinExistence type="predicted"/>
<name>A0ABU1MVX7_9CAUL</name>
<dbReference type="Proteomes" id="UP001262754">
    <property type="component" value="Unassembled WGS sequence"/>
</dbReference>
<reference evidence="1 2" key="1">
    <citation type="submission" date="2023-07" db="EMBL/GenBank/DDBJ databases">
        <title>Sorghum-associated microbial communities from plants grown in Nebraska, USA.</title>
        <authorList>
            <person name="Schachtman D."/>
        </authorList>
    </citation>
    <scope>NUCLEOTIDE SEQUENCE [LARGE SCALE GENOMIC DNA]</scope>
    <source>
        <strain evidence="1 2">DS2154</strain>
    </source>
</reference>
<evidence type="ECO:0000313" key="2">
    <source>
        <dbReference type="Proteomes" id="UP001262754"/>
    </source>
</evidence>
<dbReference type="EMBL" id="JAVDRL010000002">
    <property type="protein sequence ID" value="MDR6530051.1"/>
    <property type="molecule type" value="Genomic_DNA"/>
</dbReference>
<organism evidence="1 2">
    <name type="scientific">Caulobacter rhizosphaerae</name>
    <dbReference type="NCBI Taxonomy" id="2010972"/>
    <lineage>
        <taxon>Bacteria</taxon>
        <taxon>Pseudomonadati</taxon>
        <taxon>Pseudomonadota</taxon>
        <taxon>Alphaproteobacteria</taxon>
        <taxon>Caulobacterales</taxon>
        <taxon>Caulobacteraceae</taxon>
        <taxon>Caulobacter</taxon>
    </lineage>
</organism>
<accession>A0ABU1MVX7</accession>
<dbReference type="RefSeq" id="WP_163229250.1">
    <property type="nucleotide sequence ID" value="NZ_BMLD01000018.1"/>
</dbReference>
<gene>
    <name evidence="1" type="ORF">J2800_000775</name>
</gene>
<keyword evidence="2" id="KW-1185">Reference proteome</keyword>